<accession>A0AAW0DH83</accession>
<dbReference type="AlphaFoldDB" id="A0AAW0DH83"/>
<protein>
    <submittedName>
        <fullName evidence="1">Uncharacterized protein</fullName>
    </submittedName>
</protein>
<evidence type="ECO:0000313" key="1">
    <source>
        <dbReference type="EMBL" id="KAK7050219.1"/>
    </source>
</evidence>
<organism evidence="1 2">
    <name type="scientific">Favolaschia claudopus</name>
    <dbReference type="NCBI Taxonomy" id="2862362"/>
    <lineage>
        <taxon>Eukaryota</taxon>
        <taxon>Fungi</taxon>
        <taxon>Dikarya</taxon>
        <taxon>Basidiomycota</taxon>
        <taxon>Agaricomycotina</taxon>
        <taxon>Agaricomycetes</taxon>
        <taxon>Agaricomycetidae</taxon>
        <taxon>Agaricales</taxon>
        <taxon>Marasmiineae</taxon>
        <taxon>Mycenaceae</taxon>
        <taxon>Favolaschia</taxon>
    </lineage>
</organism>
<dbReference type="Proteomes" id="UP001362999">
    <property type="component" value="Unassembled WGS sequence"/>
</dbReference>
<feature type="non-terminal residue" evidence="1">
    <location>
        <position position="450"/>
    </location>
</feature>
<keyword evidence="2" id="KW-1185">Reference proteome</keyword>
<dbReference type="EMBL" id="JAWWNJ010000008">
    <property type="protein sequence ID" value="KAK7050219.1"/>
    <property type="molecule type" value="Genomic_DNA"/>
</dbReference>
<reference evidence="1 2" key="1">
    <citation type="journal article" date="2024" name="J Genomics">
        <title>Draft genome sequencing and assembly of Favolaschia claudopus CIRM-BRFM 2984 isolated from oak limbs.</title>
        <authorList>
            <person name="Navarro D."/>
            <person name="Drula E."/>
            <person name="Chaduli D."/>
            <person name="Cazenave R."/>
            <person name="Ahrendt S."/>
            <person name="Wang J."/>
            <person name="Lipzen A."/>
            <person name="Daum C."/>
            <person name="Barry K."/>
            <person name="Grigoriev I.V."/>
            <person name="Favel A."/>
            <person name="Rosso M.N."/>
            <person name="Martin F."/>
        </authorList>
    </citation>
    <scope>NUCLEOTIDE SEQUENCE [LARGE SCALE GENOMIC DNA]</scope>
    <source>
        <strain evidence="1 2">CIRM-BRFM 2984</strain>
    </source>
</reference>
<name>A0AAW0DH83_9AGAR</name>
<proteinExistence type="predicted"/>
<feature type="non-terminal residue" evidence="1">
    <location>
        <position position="1"/>
    </location>
</feature>
<gene>
    <name evidence="1" type="ORF">R3P38DRAFT_2431148</name>
</gene>
<comment type="caution">
    <text evidence="1">The sequence shown here is derived from an EMBL/GenBank/DDBJ whole genome shotgun (WGS) entry which is preliminary data.</text>
</comment>
<evidence type="ECO:0000313" key="2">
    <source>
        <dbReference type="Proteomes" id="UP001362999"/>
    </source>
</evidence>
<sequence length="450" mass="50788">VNIRPQLLRLAEFTDCDAPLHAPLSIKQELESALRFLEGSSCVDTSVLQKSPTPETPTFVKRRTNVAINRITTLEVLYEYPLGYTLEYPETSSTGCIGHLFHMDPDNWEDPALNIAYSRGGRVGRTVSGAVVKCLLLVDAKGIAVECSERHTTCQGSKICPNSDTEELSIPHTKASREDVRDRLKKDRDDRLQYVSPTRDIFLKTSAFLAALQKLGCGRPLHEVTTLSVSEEEEWEAKELYTYQVQRGYRAKEGLCEGRIVFDYDDNERPYVSCEHYNPKTNKDHFHDHSVNDGSYHLEYLEAIISGDEREAAQIEEAVLSLGYGPLADCSTVANCSQQKAYSFPHRDEAKNLTQPLMKRLECSSKFRVFEPKEEFRRACPMVLVVASGPHPHPVPLPTKTPPNVRTKLMELLGMLSEDLPDITPRRLIRHPLVQSFLTSKFPLIICPTL</sequence>